<keyword evidence="3" id="KW-1185">Reference proteome</keyword>
<gene>
    <name evidence="2" type="ORF">GCM10023226_26670</name>
</gene>
<protein>
    <submittedName>
        <fullName evidence="2">Uncharacterized protein</fullName>
    </submittedName>
</protein>
<organism evidence="2 3">
    <name type="scientific">Nocardioides nanhaiensis</name>
    <dbReference type="NCBI Taxonomy" id="1476871"/>
    <lineage>
        <taxon>Bacteria</taxon>
        <taxon>Bacillati</taxon>
        <taxon>Actinomycetota</taxon>
        <taxon>Actinomycetes</taxon>
        <taxon>Propionibacteriales</taxon>
        <taxon>Nocardioidaceae</taxon>
        <taxon>Nocardioides</taxon>
    </lineage>
</organism>
<accession>A0ABP8WGF2</accession>
<comment type="caution">
    <text evidence="2">The sequence shown here is derived from an EMBL/GenBank/DDBJ whole genome shotgun (WGS) entry which is preliminary data.</text>
</comment>
<name>A0ABP8WGF2_9ACTN</name>
<evidence type="ECO:0000313" key="3">
    <source>
        <dbReference type="Proteomes" id="UP001500621"/>
    </source>
</evidence>
<feature type="region of interest" description="Disordered" evidence="1">
    <location>
        <begin position="1"/>
        <end position="23"/>
    </location>
</feature>
<dbReference type="Proteomes" id="UP001500621">
    <property type="component" value="Unassembled WGS sequence"/>
</dbReference>
<dbReference type="EMBL" id="BAABIM010000002">
    <property type="protein sequence ID" value="GAA4687419.1"/>
    <property type="molecule type" value="Genomic_DNA"/>
</dbReference>
<feature type="region of interest" description="Disordered" evidence="1">
    <location>
        <begin position="182"/>
        <end position="213"/>
    </location>
</feature>
<sequence length="213" mass="22896">MGKESRTHLPTRARRPGPTKGLPMKLTRSLAAAATAALAFSLTACGGDDGASAPDSASVEDFCDAYTSYIEDLLDDIDMSDPSAIETPSAEEAVDGIKEWADELAETGTPEDMPDEARQGFEDFIDGAQEITADDLEDPSNLEALEEEFGGDPEAAQALTEYTNENCGNPMEDMMGEMMEEMPDMPEMPSDLPSDLELPSDFPSELLTEVPTE</sequence>
<proteinExistence type="predicted"/>
<evidence type="ECO:0000313" key="2">
    <source>
        <dbReference type="EMBL" id="GAA4687419.1"/>
    </source>
</evidence>
<evidence type="ECO:0000256" key="1">
    <source>
        <dbReference type="SAM" id="MobiDB-lite"/>
    </source>
</evidence>
<reference evidence="3" key="1">
    <citation type="journal article" date="2019" name="Int. J. Syst. Evol. Microbiol.">
        <title>The Global Catalogue of Microorganisms (GCM) 10K type strain sequencing project: providing services to taxonomists for standard genome sequencing and annotation.</title>
        <authorList>
            <consortium name="The Broad Institute Genomics Platform"/>
            <consortium name="The Broad Institute Genome Sequencing Center for Infectious Disease"/>
            <person name="Wu L."/>
            <person name="Ma J."/>
        </authorList>
    </citation>
    <scope>NUCLEOTIDE SEQUENCE [LARGE SCALE GENOMIC DNA]</scope>
    <source>
        <strain evidence="3">JCM 18127</strain>
    </source>
</reference>